<dbReference type="Proteomes" id="UP000814176">
    <property type="component" value="Unassembled WGS sequence"/>
</dbReference>
<dbReference type="EMBL" id="JADCUA010000024">
    <property type="protein sequence ID" value="KAH9831830.1"/>
    <property type="molecule type" value="Genomic_DNA"/>
</dbReference>
<name>A0ABQ8K4J0_9APHY</name>
<dbReference type="RefSeq" id="XP_047774927.1">
    <property type="nucleotide sequence ID" value="XM_047917547.1"/>
</dbReference>
<comment type="caution">
    <text evidence="1">The sequence shown here is derived from an EMBL/GenBank/DDBJ whole genome shotgun (WGS) entry which is preliminary data.</text>
</comment>
<keyword evidence="2" id="KW-1185">Reference proteome</keyword>
<accession>A0ABQ8K4J0</accession>
<reference evidence="1 2" key="1">
    <citation type="journal article" date="2021" name="Environ. Microbiol.">
        <title>Gene family expansions and transcriptome signatures uncover fungal adaptations to wood decay.</title>
        <authorList>
            <person name="Hage H."/>
            <person name="Miyauchi S."/>
            <person name="Viragh M."/>
            <person name="Drula E."/>
            <person name="Min B."/>
            <person name="Chaduli D."/>
            <person name="Navarro D."/>
            <person name="Favel A."/>
            <person name="Norest M."/>
            <person name="Lesage-Meessen L."/>
            <person name="Balint B."/>
            <person name="Merenyi Z."/>
            <person name="de Eugenio L."/>
            <person name="Morin E."/>
            <person name="Martinez A.T."/>
            <person name="Baldrian P."/>
            <person name="Stursova M."/>
            <person name="Martinez M.J."/>
            <person name="Novotny C."/>
            <person name="Magnuson J.K."/>
            <person name="Spatafora J.W."/>
            <person name="Maurice S."/>
            <person name="Pangilinan J."/>
            <person name="Andreopoulos W."/>
            <person name="LaButti K."/>
            <person name="Hundley H."/>
            <person name="Na H."/>
            <person name="Kuo A."/>
            <person name="Barry K."/>
            <person name="Lipzen A."/>
            <person name="Henrissat B."/>
            <person name="Riley R."/>
            <person name="Ahrendt S."/>
            <person name="Nagy L.G."/>
            <person name="Grigoriev I.V."/>
            <person name="Martin F."/>
            <person name="Rosso M.N."/>
        </authorList>
    </citation>
    <scope>NUCLEOTIDE SEQUENCE [LARGE SCALE GENOMIC DNA]</scope>
    <source>
        <strain evidence="1 2">CIRM-BRFM 1785</strain>
    </source>
</reference>
<proteinExistence type="predicted"/>
<evidence type="ECO:0000313" key="2">
    <source>
        <dbReference type="Proteomes" id="UP000814176"/>
    </source>
</evidence>
<protein>
    <submittedName>
        <fullName evidence="1">Uncharacterized protein</fullName>
    </submittedName>
</protein>
<gene>
    <name evidence="1" type="ORF">C8Q71DRAFT_286817</name>
</gene>
<sequence length="175" mass="19291">MPLVAALCCTTHDLREFWHCRRGIRVVIDARVRGIELFGSSVYERCDRVFQDDGGSDGRQSCILASHIYARDASPALLPELIEVIARLPLQLACAARPVLPRAMLGSTATVHEFMRMLILKYNGRLCSCAFGELEHAGAHLHRARFWVPPPGAGAPRIRAARLGDTHEGAALRVL</sequence>
<organism evidence="1 2">
    <name type="scientific">Rhodofomes roseus</name>
    <dbReference type="NCBI Taxonomy" id="34475"/>
    <lineage>
        <taxon>Eukaryota</taxon>
        <taxon>Fungi</taxon>
        <taxon>Dikarya</taxon>
        <taxon>Basidiomycota</taxon>
        <taxon>Agaricomycotina</taxon>
        <taxon>Agaricomycetes</taxon>
        <taxon>Polyporales</taxon>
        <taxon>Rhodofomes</taxon>
    </lineage>
</organism>
<evidence type="ECO:0000313" key="1">
    <source>
        <dbReference type="EMBL" id="KAH9831830.1"/>
    </source>
</evidence>
<dbReference type="GeneID" id="71998279"/>